<dbReference type="KEGG" id="hor:Hore_23030"/>
<evidence type="ECO:0000313" key="3">
    <source>
        <dbReference type="Proteomes" id="UP000000719"/>
    </source>
</evidence>
<dbReference type="EMBL" id="CP001098">
    <property type="protein sequence ID" value="ACL71048.1"/>
    <property type="molecule type" value="Genomic_DNA"/>
</dbReference>
<dbReference type="NCBIfam" id="TIGR00277">
    <property type="entry name" value="HDIG"/>
    <property type="match status" value="1"/>
</dbReference>
<sequence>MPHNLFKELKNWFDEYVSGFQYPDREDQKQIDLKYHHSYRVLNEIRDLSKSLNLPRRQVTMAKIIGLFHDIGRFEQYDRYQTFSDARSLDHAELGVEIMVDNNLLSGLDEVDKDRIYRAIKYHNKIEIPEASFREDKTGLTYARLIRDADKLDIWNIFARHYSSNDDNNKLTHSLSPDGGITPEVYERMKKGEVIKYRTLKTRDDMKLMQMGWVYDLNFRASLARVKKRGYIDQIYRSMSSSPEADDIYQQIIDYLNHI</sequence>
<dbReference type="STRING" id="373903.Hore_23030"/>
<dbReference type="InterPro" id="IPR006675">
    <property type="entry name" value="HDIG_dom"/>
</dbReference>
<organism evidence="2 3">
    <name type="scientific">Halothermothrix orenii (strain H 168 / OCM 544 / DSM 9562)</name>
    <dbReference type="NCBI Taxonomy" id="373903"/>
    <lineage>
        <taxon>Bacteria</taxon>
        <taxon>Bacillati</taxon>
        <taxon>Bacillota</taxon>
        <taxon>Clostridia</taxon>
        <taxon>Halanaerobiales</taxon>
        <taxon>Halothermotrichaceae</taxon>
        <taxon>Halothermothrix</taxon>
    </lineage>
</organism>
<dbReference type="InterPro" id="IPR006674">
    <property type="entry name" value="HD_domain"/>
</dbReference>
<protein>
    <submittedName>
        <fullName evidence="2">Metal-dependent phosphohydrolase HD sub domain protein</fullName>
    </submittedName>
</protein>
<evidence type="ECO:0000259" key="1">
    <source>
        <dbReference type="PROSITE" id="PS51831"/>
    </source>
</evidence>
<dbReference type="Gene3D" id="1.10.3210.10">
    <property type="entry name" value="Hypothetical protein af1432"/>
    <property type="match status" value="1"/>
</dbReference>
<dbReference type="PROSITE" id="PS51831">
    <property type="entry name" value="HD"/>
    <property type="match status" value="1"/>
</dbReference>
<dbReference type="GO" id="GO:0016787">
    <property type="term" value="F:hydrolase activity"/>
    <property type="evidence" value="ECO:0007669"/>
    <property type="project" value="UniProtKB-KW"/>
</dbReference>
<proteinExistence type="predicted"/>
<keyword evidence="2" id="KW-0378">Hydrolase</keyword>
<dbReference type="InterPro" id="IPR003607">
    <property type="entry name" value="HD/PDEase_dom"/>
</dbReference>
<gene>
    <name evidence="2" type="ordered locus">Hore_23030</name>
</gene>
<dbReference type="OrthoDB" id="9797344at2"/>
<reference evidence="2 3" key="1">
    <citation type="journal article" date="2009" name="PLoS ONE">
        <title>Genome analysis of the anaerobic thermohalophilic bacterium Halothermothrix orenii.</title>
        <authorList>
            <person name="Mavromatis K."/>
            <person name="Ivanova N."/>
            <person name="Anderson I."/>
            <person name="Lykidis A."/>
            <person name="Hooper S.D."/>
            <person name="Sun H."/>
            <person name="Kunin V."/>
            <person name="Lapidus A."/>
            <person name="Hugenholtz P."/>
            <person name="Patel B."/>
            <person name="Kyrpides N.C."/>
        </authorList>
    </citation>
    <scope>NUCLEOTIDE SEQUENCE [LARGE SCALE GENOMIC DNA]</scope>
    <source>
        <strain evidence="3">H 168 / OCM 544 / DSM 9562</strain>
    </source>
</reference>
<dbReference type="SUPFAM" id="SSF109604">
    <property type="entry name" value="HD-domain/PDEase-like"/>
    <property type="match status" value="1"/>
</dbReference>
<name>B8D196_HALOH</name>
<dbReference type="HOGENOM" id="CLU_087303_0_0_9"/>
<evidence type="ECO:0000313" key="2">
    <source>
        <dbReference type="EMBL" id="ACL71048.1"/>
    </source>
</evidence>
<accession>B8D196</accession>
<feature type="domain" description="HD" evidence="1">
    <location>
        <begin position="34"/>
        <end position="155"/>
    </location>
</feature>
<dbReference type="Proteomes" id="UP000000719">
    <property type="component" value="Chromosome"/>
</dbReference>
<dbReference type="eggNOG" id="COG1418">
    <property type="taxonomic scope" value="Bacteria"/>
</dbReference>
<keyword evidence="3" id="KW-1185">Reference proteome</keyword>
<dbReference type="Pfam" id="PF01966">
    <property type="entry name" value="HD"/>
    <property type="match status" value="1"/>
</dbReference>
<dbReference type="CDD" id="cd00077">
    <property type="entry name" value="HDc"/>
    <property type="match status" value="1"/>
</dbReference>
<dbReference type="AlphaFoldDB" id="B8D196"/>
<dbReference type="RefSeq" id="WP_015924016.1">
    <property type="nucleotide sequence ID" value="NC_011899.1"/>
</dbReference>